<dbReference type="Pfam" id="PF04203">
    <property type="entry name" value="Sortase"/>
    <property type="match status" value="1"/>
</dbReference>
<dbReference type="InterPro" id="IPR023365">
    <property type="entry name" value="Sortase_dom-sf"/>
</dbReference>
<evidence type="ECO:0008006" key="4">
    <source>
        <dbReference type="Google" id="ProtNLM"/>
    </source>
</evidence>
<dbReference type="GO" id="GO:0016787">
    <property type="term" value="F:hydrolase activity"/>
    <property type="evidence" value="ECO:0007669"/>
    <property type="project" value="UniProtKB-KW"/>
</dbReference>
<dbReference type="InterPro" id="IPR005754">
    <property type="entry name" value="Sortase"/>
</dbReference>
<accession>A0A1F4YFP2</accession>
<gene>
    <name evidence="2" type="ORF">A2876_00110</name>
</gene>
<sequence>MWRKAIVIGLCVVGLAAAEITSAETEYRSVAKGDAIVAEQGAVTPVSMAIPSVSVEVKILPGGKTGGGWILAEREANYWQMGRSFLVYGHNTDEVLGNLGKAELGDVVKIVWSDGSGNNYRVVEKKLVRGKSEINTPRGDSRQIVLVTCGGWLDWERWVVVASEV</sequence>
<organism evidence="2 3">
    <name type="scientific">Candidatus Amesbacteria bacterium RIFCSPHIGHO2_01_FULL_48_32b</name>
    <dbReference type="NCBI Taxonomy" id="1797253"/>
    <lineage>
        <taxon>Bacteria</taxon>
        <taxon>Candidatus Amesiibacteriota</taxon>
    </lineage>
</organism>
<dbReference type="EMBL" id="MEXH01000008">
    <property type="protein sequence ID" value="OGC92751.1"/>
    <property type="molecule type" value="Genomic_DNA"/>
</dbReference>
<dbReference type="AlphaFoldDB" id="A0A1F4YFP2"/>
<name>A0A1F4YFP2_9BACT</name>
<dbReference type="Gene3D" id="2.40.260.10">
    <property type="entry name" value="Sortase"/>
    <property type="match status" value="1"/>
</dbReference>
<evidence type="ECO:0000256" key="1">
    <source>
        <dbReference type="ARBA" id="ARBA00022801"/>
    </source>
</evidence>
<dbReference type="SUPFAM" id="SSF63817">
    <property type="entry name" value="Sortase"/>
    <property type="match status" value="1"/>
</dbReference>
<protein>
    <recommendedName>
        <fullName evidence="4">Sortase</fullName>
    </recommendedName>
</protein>
<proteinExistence type="predicted"/>
<dbReference type="Proteomes" id="UP000178176">
    <property type="component" value="Unassembled WGS sequence"/>
</dbReference>
<evidence type="ECO:0000313" key="3">
    <source>
        <dbReference type="Proteomes" id="UP000178176"/>
    </source>
</evidence>
<comment type="caution">
    <text evidence="2">The sequence shown here is derived from an EMBL/GenBank/DDBJ whole genome shotgun (WGS) entry which is preliminary data.</text>
</comment>
<keyword evidence="1" id="KW-0378">Hydrolase</keyword>
<evidence type="ECO:0000313" key="2">
    <source>
        <dbReference type="EMBL" id="OGC92751.1"/>
    </source>
</evidence>
<dbReference type="InterPro" id="IPR042001">
    <property type="entry name" value="Sortase_F"/>
</dbReference>
<dbReference type="CDD" id="cd05829">
    <property type="entry name" value="Sortase_F"/>
    <property type="match status" value="1"/>
</dbReference>
<reference evidence="2 3" key="1">
    <citation type="journal article" date="2016" name="Nat. Commun.">
        <title>Thousands of microbial genomes shed light on interconnected biogeochemical processes in an aquifer system.</title>
        <authorList>
            <person name="Anantharaman K."/>
            <person name="Brown C.T."/>
            <person name="Hug L.A."/>
            <person name="Sharon I."/>
            <person name="Castelle C.J."/>
            <person name="Probst A.J."/>
            <person name="Thomas B.C."/>
            <person name="Singh A."/>
            <person name="Wilkins M.J."/>
            <person name="Karaoz U."/>
            <person name="Brodie E.L."/>
            <person name="Williams K.H."/>
            <person name="Hubbard S.S."/>
            <person name="Banfield J.F."/>
        </authorList>
    </citation>
    <scope>NUCLEOTIDE SEQUENCE [LARGE SCALE GENOMIC DNA]</scope>
</reference>